<proteinExistence type="predicted"/>
<dbReference type="PROSITE" id="PS50921">
    <property type="entry name" value="ANTAR"/>
    <property type="match status" value="1"/>
</dbReference>
<gene>
    <name evidence="2" type="ORF">EV211_10138</name>
</gene>
<comment type="caution">
    <text evidence="2">The sequence shown here is derived from an EMBL/GenBank/DDBJ whole genome shotgun (WGS) entry which is preliminary data.</text>
</comment>
<dbReference type="Gene3D" id="3.40.50.2300">
    <property type="match status" value="1"/>
</dbReference>
<dbReference type="Proteomes" id="UP000295500">
    <property type="component" value="Unassembled WGS sequence"/>
</dbReference>
<dbReference type="AlphaFoldDB" id="A0A4R6QCM0"/>
<dbReference type="InterPro" id="IPR011006">
    <property type="entry name" value="CheY-like_superfamily"/>
</dbReference>
<sequence>MAERYYAMIVSAGEKTEKSISPILSSDGFTRTVAVSTAGTARKLVADSMVDLAIINSPLPDDFGTQLALDLAERNISVLIFVNRDISDQVASKVEPAGVVVLAKPVSRPELIQSIKILKVMRSKLRSLEARAVTVETKMKEISLVNRAKWLLIDRLKMSEEEAHRYIEKSAMDDCVSKSVIAQGIIKTYDS</sequence>
<evidence type="ECO:0000313" key="2">
    <source>
        <dbReference type="EMBL" id="TDP60524.1"/>
    </source>
</evidence>
<dbReference type="InterPro" id="IPR036388">
    <property type="entry name" value="WH-like_DNA-bd_sf"/>
</dbReference>
<accession>A0A4R6QCM0</accession>
<evidence type="ECO:0000259" key="1">
    <source>
        <dbReference type="PROSITE" id="PS50921"/>
    </source>
</evidence>
<reference evidence="2 3" key="1">
    <citation type="submission" date="2019-03" db="EMBL/GenBank/DDBJ databases">
        <title>Genomic Encyclopedia of Type Strains, Phase IV (KMG-IV): sequencing the most valuable type-strain genomes for metagenomic binning, comparative biology and taxonomic classification.</title>
        <authorList>
            <person name="Goeker M."/>
        </authorList>
    </citation>
    <scope>NUCLEOTIDE SEQUENCE [LARGE SCALE GENOMIC DNA]</scope>
    <source>
        <strain evidence="2 3">DSM 28287</strain>
    </source>
</reference>
<organism evidence="2 3">
    <name type="scientific">Aminicella lysinilytica</name>
    <dbReference type="NCBI Taxonomy" id="433323"/>
    <lineage>
        <taxon>Bacteria</taxon>
        <taxon>Bacillati</taxon>
        <taxon>Bacillota</taxon>
        <taxon>Clostridia</taxon>
        <taxon>Peptostreptococcales</taxon>
        <taxon>Anaerovoracaceae</taxon>
        <taxon>Aminicella</taxon>
    </lineage>
</organism>
<dbReference type="GO" id="GO:0003723">
    <property type="term" value="F:RNA binding"/>
    <property type="evidence" value="ECO:0007669"/>
    <property type="project" value="InterPro"/>
</dbReference>
<dbReference type="SMART" id="SM01012">
    <property type="entry name" value="ANTAR"/>
    <property type="match status" value="1"/>
</dbReference>
<protein>
    <submittedName>
        <fullName evidence="2">Response regulator receiver and ANTAR domain protein</fullName>
    </submittedName>
</protein>
<evidence type="ECO:0000313" key="3">
    <source>
        <dbReference type="Proteomes" id="UP000295500"/>
    </source>
</evidence>
<feature type="domain" description="ANTAR" evidence="1">
    <location>
        <begin position="125"/>
        <end position="186"/>
    </location>
</feature>
<dbReference type="SUPFAM" id="SSF52172">
    <property type="entry name" value="CheY-like"/>
    <property type="match status" value="1"/>
</dbReference>
<dbReference type="Pfam" id="PF03861">
    <property type="entry name" value="ANTAR"/>
    <property type="match status" value="1"/>
</dbReference>
<dbReference type="Gene3D" id="1.10.10.10">
    <property type="entry name" value="Winged helix-like DNA-binding domain superfamily/Winged helix DNA-binding domain"/>
    <property type="match status" value="1"/>
</dbReference>
<dbReference type="RefSeq" id="WP_133527413.1">
    <property type="nucleotide sequence ID" value="NZ_SNXO01000001.1"/>
</dbReference>
<dbReference type="EMBL" id="SNXO01000001">
    <property type="protein sequence ID" value="TDP60524.1"/>
    <property type="molecule type" value="Genomic_DNA"/>
</dbReference>
<keyword evidence="3" id="KW-1185">Reference proteome</keyword>
<name>A0A4R6QCM0_9FIRM</name>
<dbReference type="OrthoDB" id="9808843at2"/>
<dbReference type="InterPro" id="IPR005561">
    <property type="entry name" value="ANTAR"/>
</dbReference>